<proteinExistence type="predicted"/>
<dbReference type="RefSeq" id="WP_281470507.1">
    <property type="nucleotide sequence ID" value="NZ_CP124537.1"/>
</dbReference>
<evidence type="ECO:0000313" key="2">
    <source>
        <dbReference type="Proteomes" id="UP001230978"/>
    </source>
</evidence>
<organism evidence="1 2">
    <name type="scientific">Fuscovulum ytuae</name>
    <dbReference type="NCBI Taxonomy" id="3042299"/>
    <lineage>
        <taxon>Bacteria</taxon>
        <taxon>Pseudomonadati</taxon>
        <taxon>Pseudomonadota</taxon>
        <taxon>Alphaproteobacteria</taxon>
        <taxon>Rhodobacterales</taxon>
        <taxon>Paracoccaceae</taxon>
        <taxon>Fuscovulum</taxon>
    </lineage>
</organism>
<dbReference type="PANTHER" id="PTHR43739:SF5">
    <property type="entry name" value="EXO-ALPHA-SIALIDASE"/>
    <property type="match status" value="1"/>
</dbReference>
<keyword evidence="1" id="KW-0378">Hydrolase</keyword>
<keyword evidence="1" id="KW-0614">Plasmid</keyword>
<evidence type="ECO:0000313" key="1">
    <source>
        <dbReference type="EMBL" id="WGV18358.1"/>
    </source>
</evidence>
<reference evidence="1 2" key="1">
    <citation type="submission" date="2023-04" db="EMBL/GenBank/DDBJ databases">
        <title>YMD61, complete Genome.</title>
        <authorList>
            <person name="Zhang J."/>
        </authorList>
    </citation>
    <scope>NUCLEOTIDE SEQUENCE [LARGE SCALE GENOMIC DNA]</scope>
    <source>
        <strain evidence="1 2">YMD61</strain>
        <plasmid evidence="1 2">unnamed2</plasmid>
    </source>
</reference>
<dbReference type="EMBL" id="CP124537">
    <property type="protein sequence ID" value="WGV18358.1"/>
    <property type="molecule type" value="Genomic_DNA"/>
</dbReference>
<dbReference type="CDD" id="cd15482">
    <property type="entry name" value="Sialidase_non-viral"/>
    <property type="match status" value="1"/>
</dbReference>
<dbReference type="SUPFAM" id="SSF110296">
    <property type="entry name" value="Oligoxyloglucan reducing end-specific cellobiohydrolase"/>
    <property type="match status" value="1"/>
</dbReference>
<dbReference type="InterPro" id="IPR015943">
    <property type="entry name" value="WD40/YVTN_repeat-like_dom_sf"/>
</dbReference>
<dbReference type="EC" id="3.2.1.-" evidence="1"/>
<dbReference type="GO" id="GO:0016798">
    <property type="term" value="F:hydrolase activity, acting on glycosyl bonds"/>
    <property type="evidence" value="ECO:0007669"/>
    <property type="project" value="UniProtKB-KW"/>
</dbReference>
<dbReference type="InterPro" id="IPR052025">
    <property type="entry name" value="Xyloglucanase_GH74"/>
</dbReference>
<accession>A0ABY8QBX9</accession>
<dbReference type="Proteomes" id="UP001230978">
    <property type="component" value="Plasmid unnamed2"/>
</dbReference>
<dbReference type="PANTHER" id="PTHR43739">
    <property type="entry name" value="XYLOGLUCANASE (EUROFUNG)"/>
    <property type="match status" value="1"/>
</dbReference>
<keyword evidence="1" id="KW-0326">Glycosidase</keyword>
<protein>
    <submittedName>
        <fullName evidence="1">Sialidase family protein</fullName>
        <ecNumber evidence="1">3.2.1.-</ecNumber>
    </submittedName>
</protein>
<geneLocation type="plasmid" evidence="1 2">
    <name>unnamed2</name>
</geneLocation>
<dbReference type="Gene3D" id="2.130.10.10">
    <property type="entry name" value="YVTN repeat-like/Quinoprotein amine dehydrogenase"/>
    <property type="match status" value="1"/>
</dbReference>
<name>A0ABY8QBX9_9RHOB</name>
<sequence>MDGRVTVLVGTSKGAFLLRSDEARREWDIDGPLCDGWPINHVIGDAATGMLWAAGGSDWHGAGVWRSADGGATWTLSLLSNGSMDAMLAADPGMAEYLGRGPAPDAPFKGKVAALWSLGLAGGVLYSGGKPGMLFASRDQGESWEEVTGLTEHPSRESWMPGGAGLVAHTIVADPGDAQKLWVGISAAGVFATEDGGATWERRNRMSNEAGDAHGHDHGACGHEVGHCVHNMVRAVGGGDLMYQQNHHGVFRSPDGGRSWQEVTAGLPSSFGFPIAVDPADARRIWTFPLNGDTQGRFPPEASAAVWRSENGGESWQALQDGLPARNCFFTVLRQAMAVDHATPSGIYFGTNSGSVFASADHGDHWHEIARHLPTVLSVETV</sequence>
<keyword evidence="2" id="KW-1185">Reference proteome</keyword>
<gene>
    <name evidence="1" type="ORF">QF092_19935</name>
</gene>